<evidence type="ECO:0000313" key="2">
    <source>
        <dbReference type="Proteomes" id="UP000391919"/>
    </source>
</evidence>
<organism evidence="1 2">
    <name type="scientific">Weizmannia acidilactici</name>
    <dbReference type="NCBI Taxonomy" id="2607726"/>
    <lineage>
        <taxon>Bacteria</taxon>
        <taxon>Bacillati</taxon>
        <taxon>Bacillota</taxon>
        <taxon>Bacilli</taxon>
        <taxon>Bacillales</taxon>
        <taxon>Bacillaceae</taxon>
        <taxon>Heyndrickxia</taxon>
    </lineage>
</organism>
<dbReference type="AlphaFoldDB" id="A0A5J4JI19"/>
<accession>A0A5J4JI19</accession>
<name>A0A5J4JI19_9BACI</name>
<dbReference type="EMBL" id="BKZQ01000015">
    <property type="protein sequence ID" value="GER70097.1"/>
    <property type="molecule type" value="Genomic_DNA"/>
</dbReference>
<keyword evidence="2" id="KW-1185">Reference proteome</keyword>
<gene>
    <name evidence="1" type="ORF">BpJC7_14000</name>
</gene>
<reference evidence="1 2" key="1">
    <citation type="submission" date="2019-09" db="EMBL/GenBank/DDBJ databases">
        <title>Draft genome sequence of Bacillus sp. JC-7.</title>
        <authorList>
            <person name="Tanaka N."/>
            <person name="Shiwa Y."/>
            <person name="Fujita N."/>
            <person name="Tanasupawat S."/>
        </authorList>
    </citation>
    <scope>NUCLEOTIDE SEQUENCE [LARGE SCALE GENOMIC DNA]</scope>
    <source>
        <strain evidence="1 2">JC-7</strain>
    </source>
</reference>
<sequence>MIHSNLRCLEKNEANEVTDTRWEPRQMEKPWLEKLQAYKKAITRLFREMQVGNIGRLQFTIKKITFAESGY</sequence>
<dbReference type="Proteomes" id="UP000391919">
    <property type="component" value="Unassembled WGS sequence"/>
</dbReference>
<comment type="caution">
    <text evidence="1">The sequence shown here is derived from an EMBL/GenBank/DDBJ whole genome shotgun (WGS) entry which is preliminary data.</text>
</comment>
<proteinExistence type="predicted"/>
<evidence type="ECO:0000313" key="1">
    <source>
        <dbReference type="EMBL" id="GER70097.1"/>
    </source>
</evidence>
<protein>
    <submittedName>
        <fullName evidence="1">Uncharacterized protein</fullName>
    </submittedName>
</protein>